<evidence type="ECO:0000259" key="1">
    <source>
        <dbReference type="Pfam" id="PF02470"/>
    </source>
</evidence>
<dbReference type="RefSeq" id="WP_060528585.1">
    <property type="nucleotide sequence ID" value="NZ_KQ557142.1"/>
</dbReference>
<dbReference type="PANTHER" id="PTHR36698">
    <property type="entry name" value="BLL5892 PROTEIN"/>
    <property type="match status" value="1"/>
</dbReference>
<dbReference type="PANTHER" id="PTHR36698:SF3">
    <property type="entry name" value="ABC-TYPE TRANSPORT AUXILIARY LIPOPROTEIN COMPONENT DOMAIN-CONTAINING PROTEIN"/>
    <property type="match status" value="1"/>
</dbReference>
<accession>A0A0T5Z0K8</accession>
<gene>
    <name evidence="2" type="ORF">Ga0074115_12829</name>
</gene>
<feature type="domain" description="Mce/MlaD" evidence="1">
    <location>
        <begin position="46"/>
        <end position="135"/>
    </location>
</feature>
<dbReference type="Proteomes" id="UP000051634">
    <property type="component" value="Unassembled WGS sequence"/>
</dbReference>
<reference evidence="2 3" key="1">
    <citation type="submission" date="2015-11" db="EMBL/GenBank/DDBJ databases">
        <title>The genome of Candidatus Endoriftia persephone in Ridgeia piscesae and population structure of the North Eastern Pacific vestimentiferan symbionts.</title>
        <authorList>
            <person name="Perez M."/>
            <person name="Juniper K.S."/>
        </authorList>
    </citation>
    <scope>NUCLEOTIDE SEQUENCE [LARGE SCALE GENOMIC DNA]</scope>
    <source>
        <strain evidence="2">Ind11</strain>
    </source>
</reference>
<dbReference type="Pfam" id="PF02470">
    <property type="entry name" value="MlaD"/>
    <property type="match status" value="1"/>
</dbReference>
<comment type="caution">
    <text evidence="2">The sequence shown here is derived from an EMBL/GenBank/DDBJ whole genome shotgun (WGS) entry which is preliminary data.</text>
</comment>
<dbReference type="OrthoDB" id="9806984at2"/>
<evidence type="ECO:0000313" key="3">
    <source>
        <dbReference type="Proteomes" id="UP000051634"/>
    </source>
</evidence>
<evidence type="ECO:0000313" key="2">
    <source>
        <dbReference type="EMBL" id="KRT55973.1"/>
    </source>
</evidence>
<dbReference type="PATRIC" id="fig|54398.3.peg.2628"/>
<dbReference type="AlphaFoldDB" id="A0A0T5Z0K8"/>
<proteinExistence type="predicted"/>
<name>A0A0T5Z0K8_9GAMM</name>
<sequence length="347" mass="38169">MMNRPNPTLIGLFVLSALALGIVAIMFVGGRGFSEQSVRFILYFEGNVKGLNVGAPVTFRGVHIGQVESVSVLFDEQSLRVDIPVVISVDMNKVGISRKIVPEKDGKLVEELIKKGLRASLTLQSLVTGQLQVELGFHPDSRVRLMNRQSDYRELPTIVTGMEKIARTLEDLPLEEITQTAISILNSIEKIVNGADFPAMAQQVAALVGRLERLSEQLEEQTPELMESSLQMTVEIRQAVAELRQQTGPLLKEWTQVAQDSRQLVAQADGSLQRALASWDKTMASGDAAFVKASDSFESAEKLVKSAEPLNGEIKRALQELSAAAHSISIWADYLERHPEALIRGKQ</sequence>
<dbReference type="InterPro" id="IPR003399">
    <property type="entry name" value="Mce/MlaD"/>
</dbReference>
<protein>
    <submittedName>
        <fullName evidence="2">ABC-type transporter Mla maintaining outer membrane lipid asymmetry, periplasmic component MlaD</fullName>
    </submittedName>
</protein>
<dbReference type="EMBL" id="LDXT01000069">
    <property type="protein sequence ID" value="KRT55973.1"/>
    <property type="molecule type" value="Genomic_DNA"/>
</dbReference>
<organism evidence="2 3">
    <name type="scientific">endosymbiont of Ridgeia piscesae</name>
    <dbReference type="NCBI Taxonomy" id="54398"/>
    <lineage>
        <taxon>Bacteria</taxon>
        <taxon>Pseudomonadati</taxon>
        <taxon>Pseudomonadota</taxon>
        <taxon>Gammaproteobacteria</taxon>
        <taxon>sulfur-oxidizing symbionts</taxon>
    </lineage>
</organism>
<keyword evidence="3" id="KW-1185">Reference proteome</keyword>